<dbReference type="Pfam" id="PF05795">
    <property type="entry name" value="Plasmodium_Vir"/>
    <property type="match status" value="1"/>
</dbReference>
<sequence length="353" mass="40984">MTFANMFLSGLAKSSCSSPLPSKNFYDKWDSHLNSIKDYYDICKEDKYKNNDKFLKLCSMALLYLRNYDKSTERKSLPCNRCRLFNYWIVDQLNKTFGGERNLAFGFLNFIVNKVRDNSQFIKNNECELDLEVSSDDKWEEKKEFYEYVIDYFQINTRDKLNHETCKKYINYLQDKSSLNTYIKKILPDVKDNKLSKIYGKCRNVNQKILLSKLQNNPNDLIYDDSEEEGGLQQLPKLEGISEEDASDDGRINGPMPFSVPQGKFDVSYYIKSINSSPYTMPSILSVTGVSALAMFLNKFKSSGFLLRGGRVRRTHFADGFNKESANEFPDYYAGYPIDNLENDRINIAYQTT</sequence>
<organism evidence="1 2">
    <name type="scientific">Plasmodium vivax Mauritania I</name>
    <dbReference type="NCBI Taxonomy" id="1035515"/>
    <lineage>
        <taxon>Eukaryota</taxon>
        <taxon>Sar</taxon>
        <taxon>Alveolata</taxon>
        <taxon>Apicomplexa</taxon>
        <taxon>Aconoidasida</taxon>
        <taxon>Haemosporida</taxon>
        <taxon>Plasmodiidae</taxon>
        <taxon>Plasmodium</taxon>
        <taxon>Plasmodium (Plasmodium)</taxon>
    </lineage>
</organism>
<dbReference type="Proteomes" id="UP000053776">
    <property type="component" value="Unassembled WGS sequence"/>
</dbReference>
<reference evidence="1 2" key="1">
    <citation type="submission" date="2011-08" db="EMBL/GenBank/DDBJ databases">
        <title>The Genome Sequence of Plasmodium vivax Mauritania I.</title>
        <authorList>
            <consortium name="The Broad Institute Genome Sequencing Platform"/>
            <consortium name="The Broad Institute Genome Sequencing Center for Infectious Disease"/>
            <person name="Neafsey D."/>
            <person name="Carlton J."/>
            <person name="Barnwell J."/>
            <person name="Collins W."/>
            <person name="Escalante A."/>
            <person name="Mullikin J."/>
            <person name="Saul A."/>
            <person name="Guigo R."/>
            <person name="Camara F."/>
            <person name="Young S.K."/>
            <person name="Zeng Q."/>
            <person name="Gargeya S."/>
            <person name="Fitzgerald M."/>
            <person name="Haas B."/>
            <person name="Abouelleil A."/>
            <person name="Alvarado L."/>
            <person name="Arachchi H.M."/>
            <person name="Berlin A."/>
            <person name="Brown A."/>
            <person name="Chapman S.B."/>
            <person name="Chen Z."/>
            <person name="Dunbar C."/>
            <person name="Freedman E."/>
            <person name="Gearin G."/>
            <person name="Gellesch M."/>
            <person name="Goldberg J."/>
            <person name="Griggs A."/>
            <person name="Gujja S."/>
            <person name="Heiman D."/>
            <person name="Howarth C."/>
            <person name="Larson L."/>
            <person name="Lui A."/>
            <person name="MacDonald P.J.P."/>
            <person name="Montmayeur A."/>
            <person name="Murphy C."/>
            <person name="Neiman D."/>
            <person name="Pearson M."/>
            <person name="Priest M."/>
            <person name="Roberts A."/>
            <person name="Saif S."/>
            <person name="Shea T."/>
            <person name="Shenoy N."/>
            <person name="Sisk P."/>
            <person name="Stolte C."/>
            <person name="Sykes S."/>
            <person name="Wortman J."/>
            <person name="Nusbaum C."/>
            <person name="Birren B."/>
        </authorList>
    </citation>
    <scope>NUCLEOTIDE SEQUENCE [LARGE SCALE GENOMIC DNA]</scope>
    <source>
        <strain evidence="1 2">Mauritania I</strain>
    </source>
</reference>
<gene>
    <name evidence="1" type="ORF">PVMG_02289</name>
</gene>
<dbReference type="InterPro" id="IPR008780">
    <property type="entry name" value="Plasmodium_Vir"/>
</dbReference>
<protein>
    <submittedName>
        <fullName evidence="1">Variable surface protein Vir16/32</fullName>
    </submittedName>
</protein>
<accession>A0A0J9W1R5</accession>
<dbReference type="OrthoDB" id="10270055at2759"/>
<evidence type="ECO:0000313" key="2">
    <source>
        <dbReference type="Proteomes" id="UP000053776"/>
    </source>
</evidence>
<proteinExistence type="predicted"/>
<name>A0A0J9W1R5_PLAVI</name>
<dbReference type="AlphaFoldDB" id="A0A0J9W1R5"/>
<evidence type="ECO:0000313" key="1">
    <source>
        <dbReference type="EMBL" id="KMZ94063.1"/>
    </source>
</evidence>
<dbReference type="EMBL" id="KQ235026">
    <property type="protein sequence ID" value="KMZ94063.1"/>
    <property type="molecule type" value="Genomic_DNA"/>
</dbReference>